<reference evidence="1" key="1">
    <citation type="journal article" date="2020" name="Stud. Mycol.">
        <title>101 Dothideomycetes genomes: a test case for predicting lifestyles and emergence of pathogens.</title>
        <authorList>
            <person name="Haridas S."/>
            <person name="Albert R."/>
            <person name="Binder M."/>
            <person name="Bloem J."/>
            <person name="Labutti K."/>
            <person name="Salamov A."/>
            <person name="Andreopoulos B."/>
            <person name="Baker S."/>
            <person name="Barry K."/>
            <person name="Bills G."/>
            <person name="Bluhm B."/>
            <person name="Cannon C."/>
            <person name="Castanera R."/>
            <person name="Culley D."/>
            <person name="Daum C."/>
            <person name="Ezra D."/>
            <person name="Gonzalez J."/>
            <person name="Henrissat B."/>
            <person name="Kuo A."/>
            <person name="Liang C."/>
            <person name="Lipzen A."/>
            <person name="Lutzoni F."/>
            <person name="Magnuson J."/>
            <person name="Mondo S."/>
            <person name="Nolan M."/>
            <person name="Ohm R."/>
            <person name="Pangilinan J."/>
            <person name="Park H.-J."/>
            <person name="Ramirez L."/>
            <person name="Alfaro M."/>
            <person name="Sun H."/>
            <person name="Tritt A."/>
            <person name="Yoshinaga Y."/>
            <person name="Zwiers L.-H."/>
            <person name="Turgeon B."/>
            <person name="Goodwin S."/>
            <person name="Spatafora J."/>
            <person name="Crous P."/>
            <person name="Grigoriev I."/>
        </authorList>
    </citation>
    <scope>NUCLEOTIDE SEQUENCE</scope>
    <source>
        <strain evidence="1">CBS 525.71</strain>
    </source>
</reference>
<protein>
    <submittedName>
        <fullName evidence="1">Uncharacterized protein</fullName>
    </submittedName>
</protein>
<dbReference type="EMBL" id="MU006732">
    <property type="protein sequence ID" value="KAF2624148.1"/>
    <property type="molecule type" value="Genomic_DNA"/>
</dbReference>
<keyword evidence="2" id="KW-1185">Reference proteome</keyword>
<organism evidence="1 2">
    <name type="scientific">Macroventuria anomochaeta</name>
    <dbReference type="NCBI Taxonomy" id="301207"/>
    <lineage>
        <taxon>Eukaryota</taxon>
        <taxon>Fungi</taxon>
        <taxon>Dikarya</taxon>
        <taxon>Ascomycota</taxon>
        <taxon>Pezizomycotina</taxon>
        <taxon>Dothideomycetes</taxon>
        <taxon>Pleosporomycetidae</taxon>
        <taxon>Pleosporales</taxon>
        <taxon>Pleosporineae</taxon>
        <taxon>Didymellaceae</taxon>
        <taxon>Macroventuria</taxon>
    </lineage>
</organism>
<gene>
    <name evidence="1" type="ORF">BU25DRAFT_424252</name>
</gene>
<comment type="caution">
    <text evidence="1">The sequence shown here is derived from an EMBL/GenBank/DDBJ whole genome shotgun (WGS) entry which is preliminary data.</text>
</comment>
<sequence length="178" mass="20282">MDKKKLVLTNEEVEEKIKNKPHQHHHKLRSLLISTKHGQRPIIQDVVTAVNTRTSRHTYEALMPMDYEYTTTSTVCVPPQSSSPLITRQLSLDERITLGLSQWRPTNGHATIEQLKADIEVPKRAYKREIEDKKASQGELEKCKRVLGTTVVCNIHAVLLFVAYVGLKGIREARKGHL</sequence>
<evidence type="ECO:0000313" key="2">
    <source>
        <dbReference type="Proteomes" id="UP000799754"/>
    </source>
</evidence>
<accession>A0ACB6RQY8</accession>
<evidence type="ECO:0000313" key="1">
    <source>
        <dbReference type="EMBL" id="KAF2624148.1"/>
    </source>
</evidence>
<proteinExistence type="predicted"/>
<name>A0ACB6RQY8_9PLEO</name>
<dbReference type="Proteomes" id="UP000799754">
    <property type="component" value="Unassembled WGS sequence"/>
</dbReference>